<dbReference type="AlphaFoldDB" id="A0A150GGY1"/>
<dbReference type="OrthoDB" id="532937at2759"/>
<evidence type="ECO:0000313" key="1">
    <source>
        <dbReference type="EMBL" id="KXZ49039.1"/>
    </source>
</evidence>
<accession>A0A150GGY1</accession>
<dbReference type="EMBL" id="LSYV01000024">
    <property type="protein sequence ID" value="KXZ49039.1"/>
    <property type="molecule type" value="Genomic_DNA"/>
</dbReference>
<keyword evidence="2" id="KW-1185">Reference proteome</keyword>
<protein>
    <submittedName>
        <fullName evidence="1">Uncharacterized protein</fullName>
    </submittedName>
</protein>
<comment type="caution">
    <text evidence="1">The sequence shown here is derived from an EMBL/GenBank/DDBJ whole genome shotgun (WGS) entry which is preliminary data.</text>
</comment>
<evidence type="ECO:0000313" key="2">
    <source>
        <dbReference type="Proteomes" id="UP000075714"/>
    </source>
</evidence>
<dbReference type="Proteomes" id="UP000075714">
    <property type="component" value="Unassembled WGS sequence"/>
</dbReference>
<sequence length="133" mass="14300">MKTLSATVADLSATVTSTSDKVAVLLAKQQNSAAARTAKLVGVSCENGRMPDGDFPTTIMELLVAGNEKLPDGSQNIWNSKKSKKLLAQYGDESYGAQSDVGEYTMTSRVRRLKVARRMGVTQAELNFAQLSL</sequence>
<proteinExistence type="predicted"/>
<gene>
    <name evidence="1" type="ORF">GPECTOR_23g126</name>
</gene>
<name>A0A150GGY1_GONPE</name>
<organism evidence="1 2">
    <name type="scientific">Gonium pectorale</name>
    <name type="common">Green alga</name>
    <dbReference type="NCBI Taxonomy" id="33097"/>
    <lineage>
        <taxon>Eukaryota</taxon>
        <taxon>Viridiplantae</taxon>
        <taxon>Chlorophyta</taxon>
        <taxon>core chlorophytes</taxon>
        <taxon>Chlorophyceae</taxon>
        <taxon>CS clade</taxon>
        <taxon>Chlamydomonadales</taxon>
        <taxon>Volvocaceae</taxon>
        <taxon>Gonium</taxon>
    </lineage>
</organism>
<reference evidence="2" key="1">
    <citation type="journal article" date="2016" name="Nat. Commun.">
        <title>The Gonium pectorale genome demonstrates co-option of cell cycle regulation during the evolution of multicellularity.</title>
        <authorList>
            <person name="Hanschen E.R."/>
            <person name="Marriage T.N."/>
            <person name="Ferris P.J."/>
            <person name="Hamaji T."/>
            <person name="Toyoda A."/>
            <person name="Fujiyama A."/>
            <person name="Neme R."/>
            <person name="Noguchi H."/>
            <person name="Minakuchi Y."/>
            <person name="Suzuki M."/>
            <person name="Kawai-Toyooka H."/>
            <person name="Smith D.R."/>
            <person name="Sparks H."/>
            <person name="Anderson J."/>
            <person name="Bakaric R."/>
            <person name="Luria V."/>
            <person name="Karger A."/>
            <person name="Kirschner M.W."/>
            <person name="Durand P.M."/>
            <person name="Michod R.E."/>
            <person name="Nozaki H."/>
            <person name="Olson B.J."/>
        </authorList>
    </citation>
    <scope>NUCLEOTIDE SEQUENCE [LARGE SCALE GENOMIC DNA]</scope>
    <source>
        <strain evidence="2">NIES-2863</strain>
    </source>
</reference>